<dbReference type="RefSeq" id="WP_330077065.1">
    <property type="nucleotide sequence ID" value="NZ_JAZDQJ010000036.1"/>
</dbReference>
<organism evidence="2 3">
    <name type="scientific">Pseudomonas ulcerans</name>
    <dbReference type="NCBI Taxonomy" id="3115852"/>
    <lineage>
        <taxon>Bacteria</taxon>
        <taxon>Pseudomonadati</taxon>
        <taxon>Pseudomonadota</taxon>
        <taxon>Gammaproteobacteria</taxon>
        <taxon>Pseudomonadales</taxon>
        <taxon>Pseudomonadaceae</taxon>
        <taxon>Pseudomonas</taxon>
    </lineage>
</organism>
<reference evidence="2 3" key="1">
    <citation type="submission" date="2024-01" db="EMBL/GenBank/DDBJ databases">
        <title>Unpublished Manusciprt.</title>
        <authorList>
            <person name="Duman M."/>
            <person name="Valdes E.G."/>
            <person name="Ajmi N."/>
            <person name="Altun S."/>
            <person name="Saticioglu I.B."/>
        </authorList>
    </citation>
    <scope>NUCLEOTIDE SEQUENCE [LARGE SCALE GENOMIC DNA]</scope>
    <source>
        <strain evidence="2 3">148P</strain>
    </source>
</reference>
<dbReference type="Proteomes" id="UP001335100">
    <property type="component" value="Unassembled WGS sequence"/>
</dbReference>
<sequence length="294" mass="32162">MHGARGHDQEPAWQAWLAQRSENAWAWDQVQQTVGQFQRVPGPGAQALLQAQRGVQRRGMLKGFVLLAGASALGYGGWRQGREAGWYADLHSAFGQRLDTTLADGTRLQLNSDSAVDVLYDGRQRRLVLRRGEVLVSTAHDVLDRPFFVEVAQGTVQALGTRFSVRQRDAGAEVAVFEHRVRLTPASGQPLLLESGQQCVLGAQGTSAVTAVAPGQDAWGQGLLVANRQRLDDFLAELGRYRSGWLRCDPAVAGLRISGTFVLDDSDGALRALEASLPVRVVQRSRFWVTVMPR</sequence>
<proteinExistence type="predicted"/>
<dbReference type="EMBL" id="JAZDQJ010000036">
    <property type="protein sequence ID" value="MEE1936385.1"/>
    <property type="molecule type" value="Genomic_DNA"/>
</dbReference>
<dbReference type="InterPro" id="IPR006860">
    <property type="entry name" value="FecR"/>
</dbReference>
<feature type="domain" description="FecR protein" evidence="1">
    <location>
        <begin position="90"/>
        <end position="181"/>
    </location>
</feature>
<dbReference type="PANTHER" id="PTHR30273:SF2">
    <property type="entry name" value="PROTEIN FECR"/>
    <property type="match status" value="1"/>
</dbReference>
<dbReference type="InterPro" id="IPR012373">
    <property type="entry name" value="Ferrdict_sens_TM"/>
</dbReference>
<keyword evidence="3" id="KW-1185">Reference proteome</keyword>
<evidence type="ECO:0000313" key="2">
    <source>
        <dbReference type="EMBL" id="MEE1936385.1"/>
    </source>
</evidence>
<comment type="caution">
    <text evidence="2">The sequence shown here is derived from an EMBL/GenBank/DDBJ whole genome shotgun (WGS) entry which is preliminary data.</text>
</comment>
<dbReference type="Gene3D" id="2.60.120.1440">
    <property type="match status" value="1"/>
</dbReference>
<name>A0ABU7HXT7_9PSED</name>
<evidence type="ECO:0000259" key="1">
    <source>
        <dbReference type="Pfam" id="PF04773"/>
    </source>
</evidence>
<gene>
    <name evidence="2" type="ORF">V0R50_24420</name>
</gene>
<protein>
    <submittedName>
        <fullName evidence="2">FecR domain-containing protein</fullName>
    </submittedName>
</protein>
<dbReference type="PIRSF" id="PIRSF018266">
    <property type="entry name" value="FecR"/>
    <property type="match status" value="1"/>
</dbReference>
<evidence type="ECO:0000313" key="3">
    <source>
        <dbReference type="Proteomes" id="UP001335100"/>
    </source>
</evidence>
<accession>A0ABU7HXT7</accession>
<dbReference type="Pfam" id="PF04773">
    <property type="entry name" value="FecR"/>
    <property type="match status" value="1"/>
</dbReference>
<dbReference type="PANTHER" id="PTHR30273">
    <property type="entry name" value="PERIPLASMIC SIGNAL SENSOR AND SIGMA FACTOR ACTIVATOR FECR-RELATED"/>
    <property type="match status" value="1"/>
</dbReference>